<dbReference type="Pfam" id="PF00697">
    <property type="entry name" value="PRAI"/>
    <property type="match status" value="1"/>
</dbReference>
<keyword evidence="6 9" id="KW-0822">Tryptophan biosynthesis</keyword>
<dbReference type="EC" id="5.3.1.24" evidence="3 9"/>
<protein>
    <recommendedName>
        <fullName evidence="4 9">N-(5'-phosphoribosyl)anthranilate isomerase</fullName>
        <shortName evidence="9">PRAI</shortName>
        <ecNumber evidence="3 9">5.3.1.24</ecNumber>
    </recommendedName>
</protein>
<dbReference type="HAMAP" id="MF_00135">
    <property type="entry name" value="PRAI"/>
    <property type="match status" value="1"/>
</dbReference>
<dbReference type="SUPFAM" id="SSF51366">
    <property type="entry name" value="Ribulose-phoshate binding barrel"/>
    <property type="match status" value="1"/>
</dbReference>
<evidence type="ECO:0000256" key="4">
    <source>
        <dbReference type="ARBA" id="ARBA00022272"/>
    </source>
</evidence>
<dbReference type="GO" id="GO:0000162">
    <property type="term" value="P:L-tryptophan biosynthetic process"/>
    <property type="evidence" value="ECO:0007669"/>
    <property type="project" value="UniProtKB-UniRule"/>
</dbReference>
<keyword evidence="5 9" id="KW-0028">Amino-acid biosynthesis</keyword>
<accession>A0A9D1XBL7</accession>
<comment type="similarity">
    <text evidence="9">Belongs to the TrpF family.</text>
</comment>
<evidence type="ECO:0000256" key="7">
    <source>
        <dbReference type="ARBA" id="ARBA00023141"/>
    </source>
</evidence>
<dbReference type="GO" id="GO:0004640">
    <property type="term" value="F:phosphoribosylanthranilate isomerase activity"/>
    <property type="evidence" value="ECO:0007669"/>
    <property type="project" value="UniProtKB-UniRule"/>
</dbReference>
<reference evidence="11" key="1">
    <citation type="journal article" date="2021" name="PeerJ">
        <title>Extensive microbial diversity within the chicken gut microbiome revealed by metagenomics and culture.</title>
        <authorList>
            <person name="Gilroy R."/>
            <person name="Ravi A."/>
            <person name="Getino M."/>
            <person name="Pursley I."/>
            <person name="Horton D.L."/>
            <person name="Alikhan N.F."/>
            <person name="Baker D."/>
            <person name="Gharbi K."/>
            <person name="Hall N."/>
            <person name="Watson M."/>
            <person name="Adriaenssens E.M."/>
            <person name="Foster-Nyarko E."/>
            <person name="Jarju S."/>
            <person name="Secka A."/>
            <person name="Antonio M."/>
            <person name="Oren A."/>
            <person name="Chaudhuri R.R."/>
            <person name="La Ragione R."/>
            <person name="Hildebrand F."/>
            <person name="Pallen M.J."/>
        </authorList>
    </citation>
    <scope>NUCLEOTIDE SEQUENCE</scope>
    <source>
        <strain evidence="11">CHK183-1962</strain>
    </source>
</reference>
<evidence type="ECO:0000259" key="10">
    <source>
        <dbReference type="Pfam" id="PF00697"/>
    </source>
</evidence>
<comment type="pathway">
    <text evidence="2 9">Amino-acid biosynthesis; L-tryptophan biosynthesis; L-tryptophan from chorismate: step 3/5.</text>
</comment>
<organism evidence="11 12">
    <name type="scientific">Candidatus Fusicatenibacter merdavium</name>
    <dbReference type="NCBI Taxonomy" id="2838600"/>
    <lineage>
        <taxon>Bacteria</taxon>
        <taxon>Bacillati</taxon>
        <taxon>Bacillota</taxon>
        <taxon>Clostridia</taxon>
        <taxon>Lachnospirales</taxon>
        <taxon>Lachnospiraceae</taxon>
        <taxon>Fusicatenibacter</taxon>
    </lineage>
</organism>
<comment type="caution">
    <text evidence="11">The sequence shown here is derived from an EMBL/GenBank/DDBJ whole genome shotgun (WGS) entry which is preliminary data.</text>
</comment>
<sequence length="204" mass="22665">MEQTVKIKICGLMSLEDVAAVNAAKPDYAGFVLAKSRRRISREHARLLRMELDPSIQAVGVFVNELPQIVAGYLEDGIIDLAQLHGQEEETYIHHLRLLTGQPLIKAFSIRTAEDLADAEESSADLILLDHGSGGTGECFDWQLLHTVRRPYLLAGGITPENAEEAVRTYRPYGLDVSSGVETDGKKDAKKIMEIVRRIRNAER</sequence>
<evidence type="ECO:0000256" key="3">
    <source>
        <dbReference type="ARBA" id="ARBA00012572"/>
    </source>
</evidence>
<gene>
    <name evidence="9" type="primary">trpF</name>
    <name evidence="11" type="ORF">H9734_02770</name>
</gene>
<dbReference type="InterPro" id="IPR011060">
    <property type="entry name" value="RibuloseP-bd_barrel"/>
</dbReference>
<evidence type="ECO:0000256" key="1">
    <source>
        <dbReference type="ARBA" id="ARBA00001164"/>
    </source>
</evidence>
<reference evidence="11" key="2">
    <citation type="submission" date="2021-04" db="EMBL/GenBank/DDBJ databases">
        <authorList>
            <person name="Gilroy R."/>
        </authorList>
    </citation>
    <scope>NUCLEOTIDE SEQUENCE</scope>
    <source>
        <strain evidence="11">CHK183-1962</strain>
    </source>
</reference>
<dbReference type="Proteomes" id="UP000886890">
    <property type="component" value="Unassembled WGS sequence"/>
</dbReference>
<dbReference type="CDD" id="cd00405">
    <property type="entry name" value="PRAI"/>
    <property type="match status" value="1"/>
</dbReference>
<comment type="catalytic activity">
    <reaction evidence="1 9">
        <text>N-(5-phospho-beta-D-ribosyl)anthranilate = 1-(2-carboxyphenylamino)-1-deoxy-D-ribulose 5-phosphate</text>
        <dbReference type="Rhea" id="RHEA:21540"/>
        <dbReference type="ChEBI" id="CHEBI:18277"/>
        <dbReference type="ChEBI" id="CHEBI:58613"/>
        <dbReference type="EC" id="5.3.1.24"/>
    </reaction>
</comment>
<evidence type="ECO:0000256" key="8">
    <source>
        <dbReference type="ARBA" id="ARBA00023235"/>
    </source>
</evidence>
<feature type="domain" description="N-(5'phosphoribosyl) anthranilate isomerase (PRAI)" evidence="10">
    <location>
        <begin position="7"/>
        <end position="197"/>
    </location>
</feature>
<dbReference type="AlphaFoldDB" id="A0A9D1XBL7"/>
<name>A0A9D1XBL7_9FIRM</name>
<dbReference type="InterPro" id="IPR044643">
    <property type="entry name" value="TrpF_fam"/>
</dbReference>
<dbReference type="Gene3D" id="3.20.20.70">
    <property type="entry name" value="Aldolase class I"/>
    <property type="match status" value="1"/>
</dbReference>
<evidence type="ECO:0000313" key="11">
    <source>
        <dbReference type="EMBL" id="HIX76509.1"/>
    </source>
</evidence>
<proteinExistence type="inferred from homology"/>
<keyword evidence="7 9" id="KW-0057">Aromatic amino acid biosynthesis</keyword>
<dbReference type="PANTHER" id="PTHR42894">
    <property type="entry name" value="N-(5'-PHOSPHORIBOSYL)ANTHRANILATE ISOMERASE"/>
    <property type="match status" value="1"/>
</dbReference>
<dbReference type="InterPro" id="IPR013785">
    <property type="entry name" value="Aldolase_TIM"/>
</dbReference>
<keyword evidence="8 9" id="KW-0413">Isomerase</keyword>
<evidence type="ECO:0000256" key="9">
    <source>
        <dbReference type="HAMAP-Rule" id="MF_00135"/>
    </source>
</evidence>
<dbReference type="EMBL" id="DXEK01000045">
    <property type="protein sequence ID" value="HIX76509.1"/>
    <property type="molecule type" value="Genomic_DNA"/>
</dbReference>
<evidence type="ECO:0000313" key="12">
    <source>
        <dbReference type="Proteomes" id="UP000886890"/>
    </source>
</evidence>
<dbReference type="InterPro" id="IPR001240">
    <property type="entry name" value="PRAI_dom"/>
</dbReference>
<evidence type="ECO:0000256" key="2">
    <source>
        <dbReference type="ARBA" id="ARBA00004664"/>
    </source>
</evidence>
<evidence type="ECO:0000256" key="5">
    <source>
        <dbReference type="ARBA" id="ARBA00022605"/>
    </source>
</evidence>
<evidence type="ECO:0000256" key="6">
    <source>
        <dbReference type="ARBA" id="ARBA00022822"/>
    </source>
</evidence>
<dbReference type="PANTHER" id="PTHR42894:SF1">
    <property type="entry name" value="N-(5'-PHOSPHORIBOSYL)ANTHRANILATE ISOMERASE"/>
    <property type="match status" value="1"/>
</dbReference>